<dbReference type="Gene3D" id="2.10.260.10">
    <property type="match status" value="1"/>
</dbReference>
<name>A0A557ST54_9ARCH</name>
<dbReference type="Proteomes" id="UP000315289">
    <property type="component" value="Unassembled WGS sequence"/>
</dbReference>
<organism evidence="1 2">
    <name type="scientific">Candidatus Nitrosocosmicus arcticus</name>
    <dbReference type="NCBI Taxonomy" id="2035267"/>
    <lineage>
        <taxon>Archaea</taxon>
        <taxon>Nitrososphaerota</taxon>
        <taxon>Nitrososphaeria</taxon>
        <taxon>Nitrososphaerales</taxon>
        <taxon>Nitrososphaeraceae</taxon>
        <taxon>Candidatus Nitrosocosmicus</taxon>
    </lineage>
</organism>
<accession>A0A557ST54</accession>
<evidence type="ECO:0000313" key="1">
    <source>
        <dbReference type="EMBL" id="TVP39791.1"/>
    </source>
</evidence>
<dbReference type="OrthoDB" id="6319at2157"/>
<dbReference type="RefSeq" id="WP_144732556.1">
    <property type="nucleotide sequence ID" value="NZ_ML675587.1"/>
</dbReference>
<evidence type="ECO:0008006" key="3">
    <source>
        <dbReference type="Google" id="ProtNLM"/>
    </source>
</evidence>
<protein>
    <recommendedName>
        <fullName evidence="3">SpoVT-AbrB domain-containing protein</fullName>
    </recommendedName>
</protein>
<comment type="caution">
    <text evidence="1">The sequence shown here is derived from an EMBL/GenBank/DDBJ whole genome shotgun (WGS) entry which is preliminary data.</text>
</comment>
<sequence>MSNENENGDKSTDLKKTIEKTTEFQQDLVRQFSNFQYNAFQNMFSSLQGFTNYNAMFKTNVQSGGRISIPEAERQALGIEEGDLVQVIIIPLARKQKTSQKN</sequence>
<gene>
    <name evidence="1" type="ORF">NARC_110002</name>
</gene>
<dbReference type="AlphaFoldDB" id="A0A557ST54"/>
<dbReference type="SUPFAM" id="SSF89447">
    <property type="entry name" value="AbrB/MazE/MraZ-like"/>
    <property type="match status" value="1"/>
</dbReference>
<dbReference type="InterPro" id="IPR037914">
    <property type="entry name" value="SpoVT-AbrB_sf"/>
</dbReference>
<proteinExistence type="predicted"/>
<dbReference type="EMBL" id="VOAH01000011">
    <property type="protein sequence ID" value="TVP39791.1"/>
    <property type="molecule type" value="Genomic_DNA"/>
</dbReference>
<evidence type="ECO:0000313" key="2">
    <source>
        <dbReference type="Proteomes" id="UP000315289"/>
    </source>
</evidence>
<reference evidence="1 2" key="1">
    <citation type="journal article" date="2019" name="Front. Microbiol.">
        <title>Ammonia Oxidation by the Arctic Terrestrial Thaumarchaeote Candidatus Nitrosocosmicus arcticus Is Stimulated by Increasing Temperatures.</title>
        <authorList>
            <person name="Alves R.J.E."/>
            <person name="Kerou M."/>
            <person name="Zappe A."/>
            <person name="Bittner R."/>
            <person name="Abby S.S."/>
            <person name="Schmidt H.A."/>
            <person name="Pfeifer K."/>
            <person name="Schleper C."/>
        </authorList>
    </citation>
    <scope>NUCLEOTIDE SEQUENCE [LARGE SCALE GENOMIC DNA]</scope>
    <source>
        <strain evidence="1 2">Kfb</strain>
    </source>
</reference>
<keyword evidence="2" id="KW-1185">Reference proteome</keyword>